<evidence type="ECO:0000313" key="3">
    <source>
        <dbReference type="Proteomes" id="UP001198901"/>
    </source>
</evidence>
<proteinExistence type="predicted"/>
<organism evidence="2 3">
    <name type="scientific">Winogradskyella alexanderae</name>
    <dbReference type="NCBI Taxonomy" id="2877123"/>
    <lineage>
        <taxon>Bacteria</taxon>
        <taxon>Pseudomonadati</taxon>
        <taxon>Bacteroidota</taxon>
        <taxon>Flavobacteriia</taxon>
        <taxon>Flavobacteriales</taxon>
        <taxon>Flavobacteriaceae</taxon>
        <taxon>Winogradskyella</taxon>
    </lineage>
</organism>
<dbReference type="EMBL" id="JAIUJR010000005">
    <property type="protein sequence ID" value="MCA0132773.1"/>
    <property type="molecule type" value="Genomic_DNA"/>
</dbReference>
<gene>
    <name evidence="2" type="ORF">LBU54_09270</name>
</gene>
<reference evidence="3" key="1">
    <citation type="submission" date="2023-07" db="EMBL/GenBank/DDBJ databases">
        <authorList>
            <person name="Yue Y."/>
        </authorList>
    </citation>
    <scope>NUCLEOTIDE SEQUENCE [LARGE SCALE GENOMIC DNA]</scope>
    <source>
        <strain evidence="3">D23</strain>
    </source>
</reference>
<accession>A0ABS7XTL0</accession>
<dbReference type="Proteomes" id="UP001198901">
    <property type="component" value="Unassembled WGS sequence"/>
</dbReference>
<dbReference type="RefSeq" id="WP_224528620.1">
    <property type="nucleotide sequence ID" value="NZ_JAIUJR010000005.1"/>
</dbReference>
<sequence>MSTTQKPPIWFWIISILALIWNIIGVMAYLGRAFATEEMIATLPEEQQAEFLVEYPAWYTAAFAFAVFGGALGSLFLLFRKKWAIALFVISAIGAIVQHIYLFINVEMLDYVMPIVVIVVCIILVWFSRHCASKNWIN</sequence>
<feature type="transmembrane region" description="Helical" evidence="1">
    <location>
        <begin position="57"/>
        <end position="78"/>
    </location>
</feature>
<keyword evidence="1" id="KW-0812">Transmembrane</keyword>
<protein>
    <recommendedName>
        <fullName evidence="4">Sugar transporter</fullName>
    </recommendedName>
</protein>
<feature type="transmembrane region" description="Helical" evidence="1">
    <location>
        <begin position="111"/>
        <end position="128"/>
    </location>
</feature>
<evidence type="ECO:0000256" key="1">
    <source>
        <dbReference type="SAM" id="Phobius"/>
    </source>
</evidence>
<name>A0ABS7XTL0_9FLAO</name>
<feature type="transmembrane region" description="Helical" evidence="1">
    <location>
        <begin position="9"/>
        <end position="30"/>
    </location>
</feature>
<keyword evidence="3" id="KW-1185">Reference proteome</keyword>
<feature type="transmembrane region" description="Helical" evidence="1">
    <location>
        <begin position="85"/>
        <end position="105"/>
    </location>
</feature>
<keyword evidence="1" id="KW-0472">Membrane</keyword>
<comment type="caution">
    <text evidence="2">The sequence shown here is derived from an EMBL/GenBank/DDBJ whole genome shotgun (WGS) entry which is preliminary data.</text>
</comment>
<evidence type="ECO:0008006" key="4">
    <source>
        <dbReference type="Google" id="ProtNLM"/>
    </source>
</evidence>
<evidence type="ECO:0000313" key="2">
    <source>
        <dbReference type="EMBL" id="MCA0132773.1"/>
    </source>
</evidence>
<keyword evidence="1" id="KW-1133">Transmembrane helix</keyword>